<name>A0ABU6SXP1_9FABA</name>
<comment type="caution">
    <text evidence="3">The sequence shown here is derived from an EMBL/GenBank/DDBJ whole genome shotgun (WGS) entry which is preliminary data.</text>
</comment>
<keyword evidence="4" id="KW-1185">Reference proteome</keyword>
<evidence type="ECO:0000313" key="4">
    <source>
        <dbReference type="Proteomes" id="UP001341840"/>
    </source>
</evidence>
<keyword evidence="2" id="KW-1133">Transmembrane helix</keyword>
<feature type="region of interest" description="Disordered" evidence="1">
    <location>
        <begin position="110"/>
        <end position="130"/>
    </location>
</feature>
<dbReference type="EMBL" id="JASCZI010063269">
    <property type="protein sequence ID" value="MED6141177.1"/>
    <property type="molecule type" value="Genomic_DNA"/>
</dbReference>
<evidence type="ECO:0000256" key="1">
    <source>
        <dbReference type="SAM" id="MobiDB-lite"/>
    </source>
</evidence>
<gene>
    <name evidence="3" type="ORF">PIB30_099562</name>
</gene>
<keyword evidence="2" id="KW-0472">Membrane</keyword>
<keyword evidence="2" id="KW-0812">Transmembrane</keyword>
<accession>A0ABU6SXP1</accession>
<feature type="transmembrane region" description="Helical" evidence="2">
    <location>
        <begin position="20"/>
        <end position="37"/>
    </location>
</feature>
<sequence>MVIPPTPSTADTIDDSMPSLFPSLLYLTLLLLLALALPRRPIADSQEADSRTRAGDSFLLLSVTRHSCCKRAFENSKSPLGEVLADSTQARTASIPSTAVMLGVKREGDFPEGEWKPKRESVVPIPDFHS</sequence>
<proteinExistence type="predicted"/>
<protein>
    <submittedName>
        <fullName evidence="3">Uncharacterized protein</fullName>
    </submittedName>
</protein>
<dbReference type="Proteomes" id="UP001341840">
    <property type="component" value="Unassembled WGS sequence"/>
</dbReference>
<evidence type="ECO:0000256" key="2">
    <source>
        <dbReference type="SAM" id="Phobius"/>
    </source>
</evidence>
<reference evidence="3 4" key="1">
    <citation type="journal article" date="2023" name="Plants (Basel)">
        <title>Bridging the Gap: Combining Genomics and Transcriptomics Approaches to Understand Stylosanthes scabra, an Orphan Legume from the Brazilian Caatinga.</title>
        <authorList>
            <person name="Ferreira-Neto J.R.C."/>
            <person name="da Silva M.D."/>
            <person name="Binneck E."/>
            <person name="de Melo N.F."/>
            <person name="da Silva R.H."/>
            <person name="de Melo A.L.T.M."/>
            <person name="Pandolfi V."/>
            <person name="Bustamante F.O."/>
            <person name="Brasileiro-Vidal A.C."/>
            <person name="Benko-Iseppon A.M."/>
        </authorList>
    </citation>
    <scope>NUCLEOTIDE SEQUENCE [LARGE SCALE GENOMIC DNA]</scope>
    <source>
        <tissue evidence="3">Leaves</tissue>
    </source>
</reference>
<evidence type="ECO:0000313" key="3">
    <source>
        <dbReference type="EMBL" id="MED6141177.1"/>
    </source>
</evidence>
<organism evidence="3 4">
    <name type="scientific">Stylosanthes scabra</name>
    <dbReference type="NCBI Taxonomy" id="79078"/>
    <lineage>
        <taxon>Eukaryota</taxon>
        <taxon>Viridiplantae</taxon>
        <taxon>Streptophyta</taxon>
        <taxon>Embryophyta</taxon>
        <taxon>Tracheophyta</taxon>
        <taxon>Spermatophyta</taxon>
        <taxon>Magnoliopsida</taxon>
        <taxon>eudicotyledons</taxon>
        <taxon>Gunneridae</taxon>
        <taxon>Pentapetalae</taxon>
        <taxon>rosids</taxon>
        <taxon>fabids</taxon>
        <taxon>Fabales</taxon>
        <taxon>Fabaceae</taxon>
        <taxon>Papilionoideae</taxon>
        <taxon>50 kb inversion clade</taxon>
        <taxon>dalbergioids sensu lato</taxon>
        <taxon>Dalbergieae</taxon>
        <taxon>Pterocarpus clade</taxon>
        <taxon>Stylosanthes</taxon>
    </lineage>
</organism>
<feature type="compositionally biased region" description="Basic and acidic residues" evidence="1">
    <location>
        <begin position="110"/>
        <end position="121"/>
    </location>
</feature>